<dbReference type="Pfam" id="PF08707">
    <property type="entry name" value="PriCT_2"/>
    <property type="match status" value="1"/>
</dbReference>
<proteinExistence type="predicted"/>
<protein>
    <recommendedName>
        <fullName evidence="1">Primase C-terminal 2 domain-containing protein</fullName>
    </recommendedName>
</protein>
<gene>
    <name evidence="2" type="ORF">E4665_17760</name>
</gene>
<evidence type="ECO:0000313" key="3">
    <source>
        <dbReference type="Proteomes" id="UP000298347"/>
    </source>
</evidence>
<dbReference type="EMBL" id="SRJD01000043">
    <property type="protein sequence ID" value="TGA95655.1"/>
    <property type="molecule type" value="Genomic_DNA"/>
</dbReference>
<organism evidence="2 3">
    <name type="scientific">Sporolactobacillus shoreae</name>
    <dbReference type="NCBI Taxonomy" id="1465501"/>
    <lineage>
        <taxon>Bacteria</taxon>
        <taxon>Bacillati</taxon>
        <taxon>Bacillota</taxon>
        <taxon>Bacilli</taxon>
        <taxon>Bacillales</taxon>
        <taxon>Sporolactobacillaceae</taxon>
        <taxon>Sporolactobacillus</taxon>
    </lineage>
</organism>
<keyword evidence="3" id="KW-1185">Reference proteome</keyword>
<dbReference type="OrthoDB" id="9805141at2"/>
<evidence type="ECO:0000259" key="1">
    <source>
        <dbReference type="Pfam" id="PF08707"/>
    </source>
</evidence>
<feature type="domain" description="Primase C-terminal 2" evidence="1">
    <location>
        <begin position="10"/>
        <end position="36"/>
    </location>
</feature>
<dbReference type="InterPro" id="IPR014819">
    <property type="entry name" value="PriCT_2"/>
</dbReference>
<accession>A0A4Z0GGK1</accession>
<feature type="non-terminal residue" evidence="2">
    <location>
        <position position="40"/>
    </location>
</feature>
<sequence length="40" mass="4594">METKNKVDIIKLLDYIDPSTLDYQEWVDVGMALKSEGYTA</sequence>
<evidence type="ECO:0000313" key="2">
    <source>
        <dbReference type="EMBL" id="TGA95655.1"/>
    </source>
</evidence>
<dbReference type="GO" id="GO:0016817">
    <property type="term" value="F:hydrolase activity, acting on acid anhydrides"/>
    <property type="evidence" value="ECO:0007669"/>
    <property type="project" value="InterPro"/>
</dbReference>
<name>A0A4Z0GGK1_9BACL</name>
<comment type="caution">
    <text evidence="2">The sequence shown here is derived from an EMBL/GenBank/DDBJ whole genome shotgun (WGS) entry which is preliminary data.</text>
</comment>
<dbReference type="Proteomes" id="UP000298347">
    <property type="component" value="Unassembled WGS sequence"/>
</dbReference>
<dbReference type="RefSeq" id="WP_135350135.1">
    <property type="nucleotide sequence ID" value="NZ_SRJD01000043.1"/>
</dbReference>
<dbReference type="AlphaFoldDB" id="A0A4Z0GGK1"/>
<reference evidence="2 3" key="1">
    <citation type="journal article" date="2015" name="Int. J. Syst. Evol. Microbiol.">
        <title>Sporolactobacillus shoreae sp. nov. and Sporolactobacillus spathodeae sp. nov., two spore-forming lactic acid bacteria isolated from tree barks in Thailand.</title>
        <authorList>
            <person name="Thamacharoensuk T."/>
            <person name="Kitahara M."/>
            <person name="Ohkuma M."/>
            <person name="Thongchul N."/>
            <person name="Tanasupawat S."/>
        </authorList>
    </citation>
    <scope>NUCLEOTIDE SEQUENCE [LARGE SCALE GENOMIC DNA]</scope>
    <source>
        <strain evidence="2 3">BK92</strain>
    </source>
</reference>